<gene>
    <name evidence="4" type="ORF">DNH61_18955</name>
</gene>
<protein>
    <recommendedName>
        <fullName evidence="3">BD-FAE-like domain-containing protein</fullName>
    </recommendedName>
</protein>
<keyword evidence="2" id="KW-0812">Transmembrane</keyword>
<dbReference type="InterPro" id="IPR050300">
    <property type="entry name" value="GDXG_lipolytic_enzyme"/>
</dbReference>
<keyword evidence="2" id="KW-1133">Transmembrane helix</keyword>
<keyword evidence="2" id="KW-0472">Membrane</keyword>
<dbReference type="Pfam" id="PF20434">
    <property type="entry name" value="BD-FAE"/>
    <property type="match status" value="1"/>
</dbReference>
<feature type="transmembrane region" description="Helical" evidence="2">
    <location>
        <begin position="196"/>
        <end position="214"/>
    </location>
</feature>
<feature type="transmembrane region" description="Helical" evidence="2">
    <location>
        <begin position="156"/>
        <end position="176"/>
    </location>
</feature>
<keyword evidence="1" id="KW-0378">Hydrolase</keyword>
<dbReference type="PANTHER" id="PTHR48081">
    <property type="entry name" value="AB HYDROLASE SUPERFAMILY PROTEIN C4A8.06C"/>
    <property type="match status" value="1"/>
</dbReference>
<dbReference type="SUPFAM" id="SSF53474">
    <property type="entry name" value="alpha/beta-Hydrolases"/>
    <property type="match status" value="1"/>
</dbReference>
<dbReference type="OrthoDB" id="9815425at2"/>
<feature type="transmembrane region" description="Helical" evidence="2">
    <location>
        <begin position="20"/>
        <end position="46"/>
    </location>
</feature>
<organism evidence="4 5">
    <name type="scientific">Paenibacillus sambharensis</name>
    <dbReference type="NCBI Taxonomy" id="1803190"/>
    <lineage>
        <taxon>Bacteria</taxon>
        <taxon>Bacillati</taxon>
        <taxon>Bacillota</taxon>
        <taxon>Bacilli</taxon>
        <taxon>Bacillales</taxon>
        <taxon>Paenibacillaceae</taxon>
        <taxon>Paenibacillus</taxon>
    </lineage>
</organism>
<evidence type="ECO:0000256" key="1">
    <source>
        <dbReference type="ARBA" id="ARBA00022801"/>
    </source>
</evidence>
<feature type="transmembrane region" description="Helical" evidence="2">
    <location>
        <begin position="52"/>
        <end position="71"/>
    </location>
</feature>
<feature type="transmembrane region" description="Helical" evidence="2">
    <location>
        <begin position="115"/>
        <end position="136"/>
    </location>
</feature>
<evidence type="ECO:0000313" key="5">
    <source>
        <dbReference type="Proteomes" id="UP000249522"/>
    </source>
</evidence>
<proteinExistence type="predicted"/>
<dbReference type="InterPro" id="IPR029058">
    <property type="entry name" value="AB_hydrolase_fold"/>
</dbReference>
<dbReference type="GO" id="GO:0016787">
    <property type="term" value="F:hydrolase activity"/>
    <property type="evidence" value="ECO:0007669"/>
    <property type="project" value="UniProtKB-KW"/>
</dbReference>
<dbReference type="EMBL" id="QKRB01000053">
    <property type="protein sequence ID" value="PZD94472.1"/>
    <property type="molecule type" value="Genomic_DNA"/>
</dbReference>
<feature type="domain" description="BD-FAE-like" evidence="3">
    <location>
        <begin position="315"/>
        <end position="464"/>
    </location>
</feature>
<name>A0A2W1LHE5_9BACL</name>
<evidence type="ECO:0000256" key="2">
    <source>
        <dbReference type="SAM" id="Phobius"/>
    </source>
</evidence>
<evidence type="ECO:0000259" key="3">
    <source>
        <dbReference type="Pfam" id="PF20434"/>
    </source>
</evidence>
<dbReference type="InterPro" id="IPR049492">
    <property type="entry name" value="BD-FAE-like_dom"/>
</dbReference>
<keyword evidence="5" id="KW-1185">Reference proteome</keyword>
<sequence length="561" mass="60967">MAYYGISPQTSLRPGARTGLGAVLIAVLLAFNVISLAGGLLFVTVMPDKFGGLWNAYGLLMLVVLIGNPIMAARGEQNRRLAYSYLALHTAGMLLVPAMNTGASSEVTNLTSRSPLAIAIMLLLFLLGGLLALNKLRYPEQEIMFRFTDRPGRLKISVRIAVMVVCCLILLAGIYISYELLTKESAGILEVMVPEYAMFLALMMLGATALLLKLRRNHSGGWFNRVVRVVGAVLVIILFLPLIRVPSMLSSADAQYERAFGTNPDTLVHAAFMDIPFSIPEYFYGTPSGGYTVEENIVYYEGTEGVDEGIKLHYDVYMPADSSEQLPGSGSVLIRIHGGGWTIGDKGAGNFAEVNKYFAAQGYVVFDVQYGLSSEKKFIDYAEVPDNIVGDFTIDDMVRHIGLFTTFMADRAEEYGADLSSVFISGGSAGGQLANAAALAMAGGEYEEMLDPRLTVKGIIPFYPANGLPGYVGIDGTEELSDPALLVEEDSPPALIYQGTHDGIVAPQIAEAFQEAYEAAGNSGAALISMPLASHGSDMYFSSYYNRPFMYYMERFMYQHR</sequence>
<dbReference type="Proteomes" id="UP000249522">
    <property type="component" value="Unassembled WGS sequence"/>
</dbReference>
<dbReference type="AlphaFoldDB" id="A0A2W1LHE5"/>
<evidence type="ECO:0000313" key="4">
    <source>
        <dbReference type="EMBL" id="PZD94472.1"/>
    </source>
</evidence>
<reference evidence="4 5" key="1">
    <citation type="submission" date="2018-06" db="EMBL/GenBank/DDBJ databases">
        <title>Paenibacillus imtechensis sp. nov.</title>
        <authorList>
            <person name="Pinnaka A.K."/>
            <person name="Singh H."/>
            <person name="Kaur M."/>
        </authorList>
    </citation>
    <scope>NUCLEOTIDE SEQUENCE [LARGE SCALE GENOMIC DNA]</scope>
    <source>
        <strain evidence="4 5">SMB1</strain>
    </source>
</reference>
<comment type="caution">
    <text evidence="4">The sequence shown here is derived from an EMBL/GenBank/DDBJ whole genome shotgun (WGS) entry which is preliminary data.</text>
</comment>
<dbReference type="Gene3D" id="3.40.50.1820">
    <property type="entry name" value="alpha/beta hydrolase"/>
    <property type="match status" value="1"/>
</dbReference>
<accession>A0A2W1LHE5</accession>
<feature type="transmembrane region" description="Helical" evidence="2">
    <location>
        <begin position="83"/>
        <end position="103"/>
    </location>
</feature>
<dbReference type="RefSeq" id="WP_111148280.1">
    <property type="nucleotide sequence ID" value="NZ_QKRB01000053.1"/>
</dbReference>
<feature type="transmembrane region" description="Helical" evidence="2">
    <location>
        <begin position="226"/>
        <end position="243"/>
    </location>
</feature>